<comment type="caution">
    <text evidence="10">The sequence shown here is derived from an EMBL/GenBank/DDBJ whole genome shotgun (WGS) entry which is preliminary data.</text>
</comment>
<protein>
    <submittedName>
        <fullName evidence="10">MFS general substrate transporter like protein</fullName>
    </submittedName>
</protein>
<dbReference type="EMBL" id="LAFY01004113">
    <property type="protein sequence ID" value="KJX94864.1"/>
    <property type="molecule type" value="Genomic_DNA"/>
</dbReference>
<keyword evidence="7" id="KW-0175">Coiled coil</keyword>
<evidence type="ECO:0000313" key="11">
    <source>
        <dbReference type="Proteomes" id="UP000033647"/>
    </source>
</evidence>
<dbReference type="InterPro" id="IPR020846">
    <property type="entry name" value="MFS_dom"/>
</dbReference>
<evidence type="ECO:0000313" key="10">
    <source>
        <dbReference type="EMBL" id="KJX94864.1"/>
    </source>
</evidence>
<evidence type="ECO:0000256" key="4">
    <source>
        <dbReference type="ARBA" id="ARBA00022692"/>
    </source>
</evidence>
<evidence type="ECO:0000259" key="9">
    <source>
        <dbReference type="PROSITE" id="PS50850"/>
    </source>
</evidence>
<feature type="domain" description="Major facilitator superfamily (MFS) profile" evidence="9">
    <location>
        <begin position="33"/>
        <end position="470"/>
    </location>
</feature>
<gene>
    <name evidence="10" type="ORF">TI39_contig4154g00014</name>
</gene>
<evidence type="ECO:0000256" key="6">
    <source>
        <dbReference type="ARBA" id="ARBA00023136"/>
    </source>
</evidence>
<evidence type="ECO:0000256" key="7">
    <source>
        <dbReference type="SAM" id="Coils"/>
    </source>
</evidence>
<dbReference type="AlphaFoldDB" id="A0A0F4GBZ3"/>
<dbReference type="InterPro" id="IPR005828">
    <property type="entry name" value="MFS_sugar_transport-like"/>
</dbReference>
<keyword evidence="3" id="KW-0813">Transport</keyword>
<evidence type="ECO:0000256" key="2">
    <source>
        <dbReference type="ARBA" id="ARBA00010992"/>
    </source>
</evidence>
<feature type="transmembrane region" description="Helical" evidence="8">
    <location>
        <begin position="418"/>
        <end position="435"/>
    </location>
</feature>
<dbReference type="NCBIfam" id="TIGR00879">
    <property type="entry name" value="SP"/>
    <property type="match status" value="1"/>
</dbReference>
<feature type="transmembrane region" description="Helical" evidence="8">
    <location>
        <begin position="159"/>
        <end position="180"/>
    </location>
</feature>
<dbReference type="PROSITE" id="PS50850">
    <property type="entry name" value="MFS"/>
    <property type="match status" value="1"/>
</dbReference>
<dbReference type="GO" id="GO:0005351">
    <property type="term" value="F:carbohydrate:proton symporter activity"/>
    <property type="evidence" value="ECO:0007669"/>
    <property type="project" value="TreeGrafter"/>
</dbReference>
<keyword evidence="5 8" id="KW-1133">Transmembrane helix</keyword>
<comment type="subcellular location">
    <subcellularLocation>
        <location evidence="1">Membrane</location>
        <topology evidence="1">Multi-pass membrane protein</topology>
    </subcellularLocation>
</comment>
<keyword evidence="6 8" id="KW-0472">Membrane</keyword>
<dbReference type="PANTHER" id="PTHR48022">
    <property type="entry name" value="PLASTIDIC GLUCOSE TRANSPORTER 4"/>
    <property type="match status" value="1"/>
</dbReference>
<dbReference type="Proteomes" id="UP000033647">
    <property type="component" value="Unassembled WGS sequence"/>
</dbReference>
<dbReference type="Pfam" id="PF03962">
    <property type="entry name" value="Mnd1"/>
    <property type="match status" value="1"/>
</dbReference>
<accession>A0A0F4GBZ3</accession>
<feature type="transmembrane region" description="Helical" evidence="8">
    <location>
        <begin position="382"/>
        <end position="406"/>
    </location>
</feature>
<dbReference type="Gene3D" id="1.20.1250.20">
    <property type="entry name" value="MFS general substrate transporter like domains"/>
    <property type="match status" value="1"/>
</dbReference>
<feature type="transmembrane region" description="Helical" evidence="8">
    <location>
        <begin position="72"/>
        <end position="94"/>
    </location>
</feature>
<feature type="transmembrane region" description="Helical" evidence="8">
    <location>
        <begin position="319"/>
        <end position="340"/>
    </location>
</feature>
<dbReference type="PANTHER" id="PTHR48022:SF64">
    <property type="entry name" value="MAJOR FACILITATOR SUPERFAMILY (MFS) PROFILE DOMAIN-CONTAINING PROTEIN"/>
    <property type="match status" value="1"/>
</dbReference>
<feature type="transmembrane region" description="Helical" evidence="8">
    <location>
        <begin position="125"/>
        <end position="147"/>
    </location>
</feature>
<dbReference type="Pfam" id="PF00083">
    <property type="entry name" value="Sugar_tr"/>
    <property type="match status" value="1"/>
</dbReference>
<feature type="transmembrane region" description="Helical" evidence="8">
    <location>
        <begin position="447"/>
        <end position="466"/>
    </location>
</feature>
<dbReference type="SUPFAM" id="SSF103473">
    <property type="entry name" value="MFS general substrate transporter"/>
    <property type="match status" value="1"/>
</dbReference>
<keyword evidence="11" id="KW-1185">Reference proteome</keyword>
<dbReference type="InterPro" id="IPR040453">
    <property type="entry name" value="Mnd1_HTH"/>
</dbReference>
<organism evidence="10 11">
    <name type="scientific">Zymoseptoria brevis</name>
    <dbReference type="NCBI Taxonomy" id="1047168"/>
    <lineage>
        <taxon>Eukaryota</taxon>
        <taxon>Fungi</taxon>
        <taxon>Dikarya</taxon>
        <taxon>Ascomycota</taxon>
        <taxon>Pezizomycotina</taxon>
        <taxon>Dothideomycetes</taxon>
        <taxon>Dothideomycetidae</taxon>
        <taxon>Mycosphaerellales</taxon>
        <taxon>Mycosphaerellaceae</taxon>
        <taxon>Zymoseptoria</taxon>
    </lineage>
</organism>
<sequence>MDRPSKGTFRFVEREFPAVTWYKDAGLRKTYICLMMVVLTSASNGFDGSMVNGLQSLNPWQEYFNHPKGAQLGLFSAIMAVGSILSLPITPYIADGFGRRWGIIIGCCIGLVGVALQGACTKLGMFLAARFLIGFGTSIAHGSSPLLITELAHPQHRAIFATIYNTTWYIGAIIAAWTTYGTNQMSSNWSWRIPSILQGVAPVIQLSFIYFVPESPRFLVAKGQSEKAHSVLAKVHANGNLDDEVVLLEIEEIRTTIKLEQEYESNGWLQLFKTVGMRRRLLILLTLGLFSQWSGNGLASYYLNLVLNNIGITNSNTQLLINGGIQIMNLAVALGQCFVVDRVGRRTLFLISTTGMLVSFTVWTACAGHFARTGIQASGNAVVAMIFLYYVCYNLAWSGMLVSYAAEILPYHIRAKGLTLMFFAVNLALFFNQYVNPVALKDIEWKYYIVYCVWLAIELAVVYFFYIETRYTPLEEIAKYFDGDAALLGGAAGTSKGNMLAAKLDGADGDEKRPYEAPKTNCNSVKLNSCLSYLQRTRVAHTIKDLEKQLPSVASINGMQVKDYLQTLQDENKICVEKIGSGNWYWSFPSQDQIVKQKILGEVQSGHDKAFTIVQDLKQTLADKAAQREEEEEMVDTGGDSREEVMKEKSELEAELKQLQKELAAYRDSDPTELERKQKETKGLVANIEQYTDEIYSLEAWFKTMGGDDAVKGLQQAIYGDEYDEEEGGLREMVI</sequence>
<evidence type="ECO:0000256" key="1">
    <source>
        <dbReference type="ARBA" id="ARBA00004141"/>
    </source>
</evidence>
<reference evidence="10 11" key="1">
    <citation type="submission" date="2015-03" db="EMBL/GenBank/DDBJ databases">
        <title>RNA-seq based gene annotation and comparative genomics of four Zymoseptoria species reveal species-specific pathogenicity related genes and transposable element activity.</title>
        <authorList>
            <person name="Grandaubert J."/>
            <person name="Bhattacharyya A."/>
            <person name="Stukenbrock E.H."/>
        </authorList>
    </citation>
    <scope>NUCLEOTIDE SEQUENCE [LARGE SCALE GENOMIC DNA]</scope>
    <source>
        <strain evidence="10 11">Zb18110</strain>
    </source>
</reference>
<dbReference type="GO" id="GO:0016020">
    <property type="term" value="C:membrane"/>
    <property type="evidence" value="ECO:0007669"/>
    <property type="project" value="UniProtKB-SubCell"/>
</dbReference>
<proteinExistence type="inferred from homology"/>
<feature type="transmembrane region" description="Helical" evidence="8">
    <location>
        <begin position="101"/>
        <end position="119"/>
    </location>
</feature>
<comment type="similarity">
    <text evidence="2">Belongs to the major facilitator superfamily. Sugar transporter (TC 2.A.1.1) family.</text>
</comment>
<dbReference type="InterPro" id="IPR036259">
    <property type="entry name" value="MFS_trans_sf"/>
</dbReference>
<name>A0A0F4GBZ3_9PEZI</name>
<feature type="transmembrane region" description="Helical" evidence="8">
    <location>
        <begin position="281"/>
        <end position="299"/>
    </location>
</feature>
<feature type="coiled-coil region" evidence="7">
    <location>
        <begin position="614"/>
        <end position="694"/>
    </location>
</feature>
<evidence type="ECO:0000256" key="5">
    <source>
        <dbReference type="ARBA" id="ARBA00022989"/>
    </source>
</evidence>
<keyword evidence="4 8" id="KW-0812">Transmembrane</keyword>
<evidence type="ECO:0000256" key="8">
    <source>
        <dbReference type="SAM" id="Phobius"/>
    </source>
</evidence>
<dbReference type="OrthoDB" id="6133115at2759"/>
<dbReference type="FunFam" id="1.20.1250.20:FF:000117">
    <property type="entry name" value="MFS hexose transporter"/>
    <property type="match status" value="1"/>
</dbReference>
<evidence type="ECO:0000256" key="3">
    <source>
        <dbReference type="ARBA" id="ARBA00022448"/>
    </source>
</evidence>
<dbReference type="InterPro" id="IPR050360">
    <property type="entry name" value="MFS_Sugar_Transporters"/>
</dbReference>
<feature type="transmembrane region" description="Helical" evidence="8">
    <location>
        <begin position="347"/>
        <end position="370"/>
    </location>
</feature>
<dbReference type="InterPro" id="IPR003663">
    <property type="entry name" value="Sugar/inositol_transpt"/>
</dbReference>